<dbReference type="EMBL" id="CP128399">
    <property type="protein sequence ID" value="WJW67673.1"/>
    <property type="molecule type" value="Genomic_DNA"/>
</dbReference>
<organism evidence="1 3">
    <name type="scientific">Candidatus Chlorohelix allophototropha</name>
    <dbReference type="NCBI Taxonomy" id="3003348"/>
    <lineage>
        <taxon>Bacteria</taxon>
        <taxon>Bacillati</taxon>
        <taxon>Chloroflexota</taxon>
        <taxon>Chloroflexia</taxon>
        <taxon>Candidatus Chloroheliales</taxon>
        <taxon>Candidatus Chloroheliaceae</taxon>
        <taxon>Candidatus Chlorohelix</taxon>
    </lineage>
</organism>
<sequence length="165" mass="18469">MRIILIRHAEREYTQGVTEENQALTSRGIKNCRKLGELIALHEPDVKAIFSSPFRRATQTAAYLLPYLPTLQIYRVEEALATSLDTTPQPLIELLESCGNYNCVALVGHKPELEQLLTALCGEEVELKKAHAVCIEVGKDFRNGKLLWHLNPKSAVVALSEDVDF</sequence>
<reference evidence="1 3" key="1">
    <citation type="submission" date="2020-06" db="EMBL/GenBank/DDBJ databases">
        <title>Anoxygenic phototrophic Chloroflexota member uses a Type I reaction center.</title>
        <authorList>
            <person name="Tsuji J.M."/>
            <person name="Shaw N.A."/>
            <person name="Nagashima S."/>
            <person name="Venkiteswaran J."/>
            <person name="Schiff S.L."/>
            <person name="Hanada S."/>
            <person name="Tank M."/>
            <person name="Neufeld J.D."/>
        </authorList>
    </citation>
    <scope>NUCLEOTIDE SEQUENCE [LARGE SCALE GENOMIC DNA]</scope>
    <source>
        <strain evidence="1">L227-S17</strain>
    </source>
</reference>
<dbReference type="CDD" id="cd07067">
    <property type="entry name" value="HP_PGM_like"/>
    <property type="match status" value="1"/>
</dbReference>
<proteinExistence type="predicted"/>
<dbReference type="Gene3D" id="3.40.50.1240">
    <property type="entry name" value="Phosphoglycerate mutase-like"/>
    <property type="match status" value="1"/>
</dbReference>
<dbReference type="AlphaFoldDB" id="A0A8T7LUU4"/>
<dbReference type="RefSeq" id="WP_341469564.1">
    <property type="nucleotide sequence ID" value="NZ_CP128399.1"/>
</dbReference>
<dbReference type="InterPro" id="IPR013078">
    <property type="entry name" value="His_Pase_superF_clade-1"/>
</dbReference>
<accession>A0A8T7LUU4</accession>
<dbReference type="SMART" id="SM00855">
    <property type="entry name" value="PGAM"/>
    <property type="match status" value="1"/>
</dbReference>
<dbReference type="Proteomes" id="UP000521676">
    <property type="component" value="Unassembled WGS sequence"/>
</dbReference>
<dbReference type="SUPFAM" id="SSF53254">
    <property type="entry name" value="Phosphoglycerate mutase-like"/>
    <property type="match status" value="1"/>
</dbReference>
<protein>
    <submittedName>
        <fullName evidence="1">Histidine phosphatase family protein</fullName>
    </submittedName>
</protein>
<gene>
    <name evidence="1" type="ORF">HXX08_08020</name>
    <name evidence="2" type="ORF">OZ401_000948</name>
</gene>
<dbReference type="EMBL" id="JACATZ010000001">
    <property type="protein sequence ID" value="NWJ45808.1"/>
    <property type="molecule type" value="Genomic_DNA"/>
</dbReference>
<dbReference type="InterPro" id="IPR029033">
    <property type="entry name" value="His_PPase_superfam"/>
</dbReference>
<evidence type="ECO:0000313" key="1">
    <source>
        <dbReference type="EMBL" id="NWJ45808.1"/>
    </source>
</evidence>
<keyword evidence="4" id="KW-1185">Reference proteome</keyword>
<name>A0A8T7LUU4_9CHLR</name>
<evidence type="ECO:0000313" key="3">
    <source>
        <dbReference type="Proteomes" id="UP000521676"/>
    </source>
</evidence>
<reference evidence="2" key="2">
    <citation type="journal article" date="2024" name="Nature">
        <title>Anoxygenic phototroph of the Chloroflexota uses a type I reaction centre.</title>
        <authorList>
            <person name="Tsuji J.M."/>
            <person name="Shaw N.A."/>
            <person name="Nagashima S."/>
            <person name="Venkiteswaran J.J."/>
            <person name="Schiff S.L."/>
            <person name="Watanabe T."/>
            <person name="Fukui M."/>
            <person name="Hanada S."/>
            <person name="Tank M."/>
            <person name="Neufeld J.D."/>
        </authorList>
    </citation>
    <scope>NUCLEOTIDE SEQUENCE</scope>
    <source>
        <strain evidence="2">L227-S17</strain>
    </source>
</reference>
<dbReference type="Proteomes" id="UP001431572">
    <property type="component" value="Chromosome 1"/>
</dbReference>
<evidence type="ECO:0000313" key="4">
    <source>
        <dbReference type="Proteomes" id="UP001431572"/>
    </source>
</evidence>
<evidence type="ECO:0000313" key="2">
    <source>
        <dbReference type="EMBL" id="WJW67673.1"/>
    </source>
</evidence>
<dbReference type="Pfam" id="PF00300">
    <property type="entry name" value="His_Phos_1"/>
    <property type="match status" value="1"/>
</dbReference>